<dbReference type="PANTHER" id="PTHR12147">
    <property type="entry name" value="METALLOPEPTIDASE M28 FAMILY MEMBER"/>
    <property type="match status" value="1"/>
</dbReference>
<dbReference type="RefSeq" id="WP_133827666.1">
    <property type="nucleotide sequence ID" value="NZ_BAABHR010000033.1"/>
</dbReference>
<dbReference type="GO" id="GO:0006508">
    <property type="term" value="P:proteolysis"/>
    <property type="evidence" value="ECO:0007669"/>
    <property type="project" value="InterPro"/>
</dbReference>
<feature type="region of interest" description="Disordered" evidence="1">
    <location>
        <begin position="101"/>
        <end position="134"/>
    </location>
</feature>
<keyword evidence="5" id="KW-1185">Reference proteome</keyword>
<protein>
    <submittedName>
        <fullName evidence="4">Aminopeptidase S</fullName>
    </submittedName>
</protein>
<feature type="signal peptide" evidence="2">
    <location>
        <begin position="1"/>
        <end position="20"/>
    </location>
</feature>
<dbReference type="GO" id="GO:0008235">
    <property type="term" value="F:metalloexopeptidase activity"/>
    <property type="evidence" value="ECO:0007669"/>
    <property type="project" value="InterPro"/>
</dbReference>
<gene>
    <name evidence="4" type="ORF">EV188_104635</name>
</gene>
<reference evidence="4 5" key="1">
    <citation type="submission" date="2019-03" db="EMBL/GenBank/DDBJ databases">
        <title>Genomic Encyclopedia of Type Strains, Phase IV (KMG-IV): sequencing the most valuable type-strain genomes for metagenomic binning, comparative biology and taxonomic classification.</title>
        <authorList>
            <person name="Goeker M."/>
        </authorList>
    </citation>
    <scope>NUCLEOTIDE SEQUENCE [LARGE SCALE GENOMIC DNA]</scope>
    <source>
        <strain evidence="4 5">DSM 45775</strain>
    </source>
</reference>
<feature type="domain" description="Peptidase M28" evidence="3">
    <location>
        <begin position="126"/>
        <end position="342"/>
    </location>
</feature>
<dbReference type="PANTHER" id="PTHR12147:SF26">
    <property type="entry name" value="PEPTIDASE M28 DOMAIN-CONTAINING PROTEIN"/>
    <property type="match status" value="1"/>
</dbReference>
<name>A0A4R6VAI1_9PSEU</name>
<dbReference type="Proteomes" id="UP000295705">
    <property type="component" value="Unassembled WGS sequence"/>
</dbReference>
<dbReference type="Pfam" id="PF04389">
    <property type="entry name" value="Peptidase_M28"/>
    <property type="match status" value="1"/>
</dbReference>
<evidence type="ECO:0000313" key="5">
    <source>
        <dbReference type="Proteomes" id="UP000295705"/>
    </source>
</evidence>
<accession>A0A4R6VAI1</accession>
<keyword evidence="4" id="KW-0645">Protease</keyword>
<comment type="caution">
    <text evidence="4">The sequence shown here is derived from an EMBL/GenBank/DDBJ whole genome shotgun (WGS) entry which is preliminary data.</text>
</comment>
<dbReference type="EMBL" id="SNYO01000004">
    <property type="protein sequence ID" value="TDQ58886.1"/>
    <property type="molecule type" value="Genomic_DNA"/>
</dbReference>
<dbReference type="PROSITE" id="PS51257">
    <property type="entry name" value="PROKAR_LIPOPROTEIN"/>
    <property type="match status" value="1"/>
</dbReference>
<dbReference type="SUPFAM" id="SSF53187">
    <property type="entry name" value="Zn-dependent exopeptidases"/>
    <property type="match status" value="1"/>
</dbReference>
<evidence type="ECO:0000256" key="1">
    <source>
        <dbReference type="SAM" id="MobiDB-lite"/>
    </source>
</evidence>
<dbReference type="Gene3D" id="3.40.630.10">
    <property type="entry name" value="Zn peptidases"/>
    <property type="match status" value="1"/>
</dbReference>
<feature type="chain" id="PRO_5039606232" evidence="2">
    <location>
        <begin position="21"/>
        <end position="363"/>
    </location>
</feature>
<feature type="compositionally biased region" description="Polar residues" evidence="1">
    <location>
        <begin position="120"/>
        <end position="133"/>
    </location>
</feature>
<keyword evidence="2" id="KW-0732">Signal</keyword>
<evidence type="ECO:0000259" key="3">
    <source>
        <dbReference type="Pfam" id="PF04389"/>
    </source>
</evidence>
<organism evidence="4 5">
    <name type="scientific">Actinomycetospora succinea</name>
    <dbReference type="NCBI Taxonomy" id="663603"/>
    <lineage>
        <taxon>Bacteria</taxon>
        <taxon>Bacillati</taxon>
        <taxon>Actinomycetota</taxon>
        <taxon>Actinomycetes</taxon>
        <taxon>Pseudonocardiales</taxon>
        <taxon>Pseudonocardiaceae</taxon>
        <taxon>Actinomycetospora</taxon>
    </lineage>
</organism>
<dbReference type="InterPro" id="IPR045175">
    <property type="entry name" value="M28_fam"/>
</dbReference>
<evidence type="ECO:0000256" key="2">
    <source>
        <dbReference type="SAM" id="SignalP"/>
    </source>
</evidence>
<sequence length="363" mass="37302">MGWARAVVAVVLIAPLTLSACTTGRAPTPPREESAPVGDRTLAENLAATATGSAAFVHLQALQDIAARNGGTRATGTPGYDQSVDYVADTLRRAGFDVQTPTVALGGDGDDEDQGGDAATSGTTRNVVAQTRSGRTDEVVLSGVHLDSVPEGPGIDDDGSGVAAQLEIAARLGADAPVTNAVRFVFFGAEEEGLVGSQAYVRGLSEDAQRDIALMLNSDVIAAPNGGYFVYDGDGSDGANTDAAAPGSTAIERVLTDRLVSRGVPARGTPFVDDSDYGPFVAARIATGGVFSGDAGTKTDEQARLWGGRAGAPFDPCYHRACDDIGNIDRPLFDRMVDTVAYGIGAFAVDLNGVPPRSERAAQ</sequence>
<proteinExistence type="predicted"/>
<dbReference type="OrthoDB" id="345880at2"/>
<dbReference type="AlphaFoldDB" id="A0A4R6VAI1"/>
<dbReference type="GO" id="GO:0004177">
    <property type="term" value="F:aminopeptidase activity"/>
    <property type="evidence" value="ECO:0007669"/>
    <property type="project" value="UniProtKB-KW"/>
</dbReference>
<keyword evidence="4" id="KW-0031">Aminopeptidase</keyword>
<evidence type="ECO:0000313" key="4">
    <source>
        <dbReference type="EMBL" id="TDQ58886.1"/>
    </source>
</evidence>
<dbReference type="InterPro" id="IPR007484">
    <property type="entry name" value="Peptidase_M28"/>
</dbReference>
<keyword evidence="4" id="KW-0378">Hydrolase</keyword>